<dbReference type="EMBL" id="ATAM02000006">
    <property type="protein sequence ID" value="KAL0247864.1"/>
    <property type="molecule type" value="Genomic_DNA"/>
</dbReference>
<dbReference type="Gene3D" id="3.80.10.10">
    <property type="entry name" value="Ribonuclease Inhibitor"/>
    <property type="match status" value="1"/>
</dbReference>
<protein>
    <submittedName>
        <fullName evidence="2">Uncharacterized protein</fullName>
    </submittedName>
</protein>
<name>A0ABR3BSJ1_9TREE</name>
<feature type="region of interest" description="Disordered" evidence="1">
    <location>
        <begin position="523"/>
        <end position="547"/>
    </location>
</feature>
<feature type="region of interest" description="Disordered" evidence="1">
    <location>
        <begin position="635"/>
        <end position="654"/>
    </location>
</feature>
<sequence>MEIDTSKARTKSRVQYSSSCLFVDQDDHQLRYGRRKMDQILDSNQTKPVWHLTPLPLARIDPSAIRPQYPRGGHVPTLHSFCLATISRNFHVVEPTSFTGVHPVLVRRVFSRIRADRGYEEVQESEQISFNPDEATIWAYDALFEGADAGSFTLALPPISTLAHLKPNPHTPNVQHPLNYLPSLFASSLLNPTTSLLTSLTLDGMDRAVNDQNIQALRYCTHLDALWMKGCRITDNGIRLLGSALDLPGQKDLKEGRGLWRLRAWFLGGCKGVSDRSARVFARWPGLVALDLRGTSCTEASFVIINRTSQALFSGQNPNFQACTDGLVPLFASNLPPADIVSSLCLTLIKLPREKSDLVSLNVTSTSRPIPDKFLPPLSRTIPSSSSMAASNKTYVPGIGFIYGPNLSTYLDEEDAEPQPFGTSISLFNPSSSSDEDIFPQVEEDNWVPPEKHKRKIARKLDEKVQEEKIGKRHMVDKVHKKQKSAKAQRAKAAAAAAADQIGEWWDDADGQAKNFYSAASASASTSSKAKPMPDAEAAQADSRGQGEGDRRLMLVRVVHDQWFLLTYTTANALAQAQMQVQAKEVNWAREGQMAEKRRKIVGDIMQATKNVSESARKVVEAYKATRTIGAQATDRAGTSGMTRTSALRAQTSQWNEEIVRHRMERQVASPSGSLIAMPSRGQSSSSICRTSDDPQNPFKKPHTSKSFPTKYSSHKYNGSARPSSLLSKKPSPFAPHSRLVGKTPGRGNTTSTTSSSISTPGKPSSLTGRPLSQPLQSPSSSTMSSPAAATYVRGPHLHSNPFAPKPSSIHRASSTIASAQEDDGLAFGFTNGASAKKRTFGGAPGGEGKRSFLGK</sequence>
<dbReference type="InterPro" id="IPR032675">
    <property type="entry name" value="LRR_dom_sf"/>
</dbReference>
<feature type="region of interest" description="Disordered" evidence="1">
    <location>
        <begin position="665"/>
        <end position="856"/>
    </location>
</feature>
<dbReference type="RefSeq" id="XP_066613825.1">
    <property type="nucleotide sequence ID" value="XM_066758423.1"/>
</dbReference>
<dbReference type="Proteomes" id="UP000054399">
    <property type="component" value="Unassembled WGS sequence"/>
</dbReference>
<comment type="caution">
    <text evidence="2">The sequence shown here is derived from an EMBL/GenBank/DDBJ whole genome shotgun (WGS) entry which is preliminary data.</text>
</comment>
<evidence type="ECO:0000313" key="3">
    <source>
        <dbReference type="Proteomes" id="UP000054399"/>
    </source>
</evidence>
<feature type="compositionally biased region" description="Polar residues" evidence="1">
    <location>
        <begin position="681"/>
        <end position="690"/>
    </location>
</feature>
<reference evidence="2" key="2">
    <citation type="submission" date="2024-01" db="EMBL/GenBank/DDBJ databases">
        <title>Comparative genomics of Cryptococcus and Kwoniella reveals pathogenesis evolution and contrasting modes of karyotype evolution via chromosome fusion or intercentromeric recombination.</title>
        <authorList>
            <person name="Coelho M.A."/>
            <person name="David-Palma M."/>
            <person name="Shea T."/>
            <person name="Bowers K."/>
            <person name="Mcginley-Smith S."/>
            <person name="Mohammad A.W."/>
            <person name="Gnirke A."/>
            <person name="Yurkov A.M."/>
            <person name="Nowrousian M."/>
            <person name="Sun S."/>
            <person name="Cuomo C.A."/>
            <person name="Heitman J."/>
        </authorList>
    </citation>
    <scope>NUCLEOTIDE SEQUENCE</scope>
    <source>
        <strain evidence="2">IND107</strain>
    </source>
</reference>
<dbReference type="SUPFAM" id="SSF52047">
    <property type="entry name" value="RNI-like"/>
    <property type="match status" value="1"/>
</dbReference>
<feature type="compositionally biased region" description="Polar residues" evidence="1">
    <location>
        <begin position="705"/>
        <end position="717"/>
    </location>
</feature>
<feature type="compositionally biased region" description="Low complexity" evidence="1">
    <location>
        <begin position="723"/>
        <end position="732"/>
    </location>
</feature>
<proteinExistence type="predicted"/>
<organism evidence="2 3">
    <name type="scientific">Cryptococcus tetragattii IND107</name>
    <dbReference type="NCBI Taxonomy" id="1296105"/>
    <lineage>
        <taxon>Eukaryota</taxon>
        <taxon>Fungi</taxon>
        <taxon>Dikarya</taxon>
        <taxon>Basidiomycota</taxon>
        <taxon>Agaricomycotina</taxon>
        <taxon>Tremellomycetes</taxon>
        <taxon>Tremellales</taxon>
        <taxon>Cryptococcaceae</taxon>
        <taxon>Cryptococcus</taxon>
        <taxon>Cryptococcus gattii species complex</taxon>
    </lineage>
</organism>
<evidence type="ECO:0000313" key="2">
    <source>
        <dbReference type="EMBL" id="KAL0247864.1"/>
    </source>
</evidence>
<feature type="compositionally biased region" description="Low complexity" evidence="1">
    <location>
        <begin position="744"/>
        <end position="791"/>
    </location>
</feature>
<accession>A0ABR3BSJ1</accession>
<keyword evidence="3" id="KW-1185">Reference proteome</keyword>
<dbReference type="GeneID" id="91990798"/>
<feature type="compositionally biased region" description="Polar residues" evidence="1">
    <location>
        <begin position="640"/>
        <end position="654"/>
    </location>
</feature>
<gene>
    <name evidence="2" type="ORF">I308_103942</name>
</gene>
<reference evidence="2" key="1">
    <citation type="submission" date="2015-01" db="EMBL/GenBank/DDBJ databases">
        <authorList>
            <consortium name="The Broad Institute Genomics Platform"/>
            <person name="Cuomo C."/>
            <person name="Litvintseva A."/>
            <person name="Chen Y."/>
            <person name="Heitman J."/>
            <person name="Sun S."/>
            <person name="Springer D."/>
            <person name="Dromer F."/>
            <person name="Young S."/>
            <person name="Zeng Q."/>
            <person name="Gargeya S."/>
            <person name="Abouelleil A."/>
            <person name="Alvarado L."/>
            <person name="Chapman S.B."/>
            <person name="Gainer-Dewar J."/>
            <person name="Goldberg J."/>
            <person name="Griggs A."/>
            <person name="Gujja S."/>
            <person name="Hansen M."/>
            <person name="Howarth C."/>
            <person name="Imamovic A."/>
            <person name="Larimer J."/>
            <person name="Murphy C."/>
            <person name="Naylor J."/>
            <person name="Pearson M."/>
            <person name="Priest M."/>
            <person name="Roberts A."/>
            <person name="Saif S."/>
            <person name="Shea T."/>
            <person name="Sykes S."/>
            <person name="Wortman J."/>
            <person name="Nusbaum C."/>
            <person name="Birren B."/>
        </authorList>
    </citation>
    <scope>NUCLEOTIDE SEQUENCE</scope>
    <source>
        <strain evidence="2">IND107</strain>
    </source>
</reference>
<evidence type="ECO:0000256" key="1">
    <source>
        <dbReference type="SAM" id="MobiDB-lite"/>
    </source>
</evidence>